<feature type="region of interest" description="SAW" evidence="3">
    <location>
        <begin position="455"/>
        <end position="529"/>
    </location>
</feature>
<comment type="caution">
    <text evidence="3">Lacks conserved residue(s) required for the propagation of feature annotation.</text>
</comment>
<sequence>MQASQEYQSSVGIHRLYHHPMQPVEPYCFSSFQILNDDISTDNVSPSFAQATQVGDEQYYTLDSSPATSYTVSGTPSAFSISSNLTPFSPQGSQSYLTDQHHSYDNTYGSPLSGSSIVDEGSELKQMLRVLELQLLGPESEIDDSCSQITTEIVPRLDLRQALISCAEAVADEDFLTAERFINVLERMVSVSGEPIQRLGAYMLEALRARFFLTGSCIYKKLKCKEPTSSELMSYMHVLYQICPYYKFAYNSANVVILEAMQNENRIHIIDFQIAQGSQWVSLIEVLAKRPGGAPQVRITGVDDSQSAHARSGGLELVGKRLSKVAEQCGVRFEFHGAGISGCEVNLENLMLRPGEAVAVNFPYMLHHMPDESVTTTNHRDRLLRLVKSLSPKVVILVEQESNTNTASFFPRFKETLEYYTAMFESIDAGRPRDDKQRMSAEEHCVARDIVNIIACEGPERVERHELFGKWRARLVMAGFSQCPLSPSVSMAIMDVLKDYSKNYRLQEREGALHLFWNNRVLVTCSAWR</sequence>
<comment type="similarity">
    <text evidence="3">Belongs to the GRAS family.</text>
</comment>
<evidence type="ECO:0000313" key="5">
    <source>
        <dbReference type="Proteomes" id="UP000626092"/>
    </source>
</evidence>
<reference evidence="4" key="1">
    <citation type="submission" date="2019-11" db="EMBL/GenBank/DDBJ databases">
        <authorList>
            <person name="Liu Y."/>
            <person name="Hou J."/>
            <person name="Li T.-Q."/>
            <person name="Guan C.-H."/>
            <person name="Wu X."/>
            <person name="Wu H.-Z."/>
            <person name="Ling F."/>
            <person name="Zhang R."/>
            <person name="Shi X.-G."/>
            <person name="Ren J.-P."/>
            <person name="Chen E.-F."/>
            <person name="Sun J.-M."/>
        </authorList>
    </citation>
    <scope>NUCLEOTIDE SEQUENCE</scope>
    <source>
        <strain evidence="4">Adult_tree_wgs_1</strain>
        <tissue evidence="4">Leaves</tissue>
    </source>
</reference>
<dbReference type="InterPro" id="IPR005202">
    <property type="entry name" value="TF_GRAS"/>
</dbReference>
<accession>A0A834G2R4</accession>
<feature type="region of interest" description="VHIID" evidence="3">
    <location>
        <begin position="236"/>
        <end position="301"/>
    </location>
</feature>
<keyword evidence="1" id="KW-0805">Transcription regulation</keyword>
<evidence type="ECO:0000256" key="2">
    <source>
        <dbReference type="ARBA" id="ARBA00023163"/>
    </source>
</evidence>
<dbReference type="OrthoDB" id="593669at2759"/>
<gene>
    <name evidence="4" type="ORF">RHSIM_Rhsim13G0143600</name>
</gene>
<dbReference type="Proteomes" id="UP000626092">
    <property type="component" value="Unassembled WGS sequence"/>
</dbReference>
<feature type="region of interest" description="Leucine repeat I (LRI)" evidence="3">
    <location>
        <begin position="157"/>
        <end position="217"/>
    </location>
</feature>
<dbReference type="PANTHER" id="PTHR31636">
    <property type="entry name" value="OSJNBA0084A10.13 PROTEIN-RELATED"/>
    <property type="match status" value="1"/>
</dbReference>
<protein>
    <submittedName>
        <fullName evidence="4">Uncharacterized protein</fullName>
    </submittedName>
</protein>
<name>A0A834G2R4_RHOSS</name>
<organism evidence="4 5">
    <name type="scientific">Rhododendron simsii</name>
    <name type="common">Sims's rhododendron</name>
    <dbReference type="NCBI Taxonomy" id="118357"/>
    <lineage>
        <taxon>Eukaryota</taxon>
        <taxon>Viridiplantae</taxon>
        <taxon>Streptophyta</taxon>
        <taxon>Embryophyta</taxon>
        <taxon>Tracheophyta</taxon>
        <taxon>Spermatophyta</taxon>
        <taxon>Magnoliopsida</taxon>
        <taxon>eudicotyledons</taxon>
        <taxon>Gunneridae</taxon>
        <taxon>Pentapetalae</taxon>
        <taxon>asterids</taxon>
        <taxon>Ericales</taxon>
        <taxon>Ericaceae</taxon>
        <taxon>Ericoideae</taxon>
        <taxon>Rhodoreae</taxon>
        <taxon>Rhododendron</taxon>
    </lineage>
</organism>
<dbReference type="AlphaFoldDB" id="A0A834G2R4"/>
<feature type="short sequence motif" description="VHIID" evidence="3">
    <location>
        <begin position="267"/>
        <end position="271"/>
    </location>
</feature>
<comment type="caution">
    <text evidence="4">The sequence shown here is derived from an EMBL/GenBank/DDBJ whole genome shotgun (WGS) entry which is preliminary data.</text>
</comment>
<evidence type="ECO:0000256" key="3">
    <source>
        <dbReference type="PROSITE-ProRule" id="PRU01191"/>
    </source>
</evidence>
<feature type="region of interest" description="Leucine repeat II (LRII)" evidence="3">
    <location>
        <begin position="317"/>
        <end position="349"/>
    </location>
</feature>
<evidence type="ECO:0000313" key="4">
    <source>
        <dbReference type="EMBL" id="KAF7120472.1"/>
    </source>
</evidence>
<proteinExistence type="inferred from homology"/>
<dbReference type="PROSITE" id="PS50985">
    <property type="entry name" value="GRAS"/>
    <property type="match status" value="1"/>
</dbReference>
<keyword evidence="5" id="KW-1185">Reference proteome</keyword>
<dbReference type="Pfam" id="PF03514">
    <property type="entry name" value="GRAS"/>
    <property type="match status" value="1"/>
</dbReference>
<keyword evidence="2" id="KW-0804">Transcription</keyword>
<evidence type="ECO:0000256" key="1">
    <source>
        <dbReference type="ARBA" id="ARBA00023015"/>
    </source>
</evidence>
<dbReference type="EMBL" id="WJXA01000013">
    <property type="protein sequence ID" value="KAF7120472.1"/>
    <property type="molecule type" value="Genomic_DNA"/>
</dbReference>